<dbReference type="SUPFAM" id="SSF46767">
    <property type="entry name" value="Methylated DNA-protein cysteine methyltransferase, C-terminal domain"/>
    <property type="match status" value="1"/>
</dbReference>
<evidence type="ECO:0000313" key="10">
    <source>
        <dbReference type="EMBL" id="TFE73406.1"/>
    </source>
</evidence>
<reference evidence="10 11" key="1">
    <citation type="submission" date="2016-05" db="EMBL/GenBank/DDBJ databases">
        <title>Diversity and Homogeneity among Thermoacidophilic Verrucomicrobia Methanotrophs Linked with Geographical Origin.</title>
        <authorList>
            <person name="Erikstad H.-A."/>
            <person name="Smestad N.B."/>
            <person name="Ceballos R.M."/>
            <person name="Birkeland N.-K."/>
        </authorList>
    </citation>
    <scope>NUCLEOTIDE SEQUENCE [LARGE SCALE GENOMIC DNA]</scope>
    <source>
        <strain evidence="10 11">Phi</strain>
    </source>
</reference>
<evidence type="ECO:0000313" key="11">
    <source>
        <dbReference type="Proteomes" id="UP000297713"/>
    </source>
</evidence>
<proteinExistence type="inferred from homology"/>
<keyword evidence="6" id="KW-0227">DNA damage</keyword>
<dbReference type="Pfam" id="PF01035">
    <property type="entry name" value="DNA_binding_1"/>
    <property type="match status" value="1"/>
</dbReference>
<evidence type="ECO:0000256" key="6">
    <source>
        <dbReference type="ARBA" id="ARBA00022763"/>
    </source>
</evidence>
<dbReference type="RefSeq" id="WP_134438902.1">
    <property type="nucleotide sequence ID" value="NZ_LXQC01000001.1"/>
</dbReference>
<dbReference type="Gene3D" id="1.10.10.10">
    <property type="entry name" value="Winged helix-like DNA-binding domain superfamily/Winged helix DNA-binding domain"/>
    <property type="match status" value="1"/>
</dbReference>
<dbReference type="InterPro" id="IPR014048">
    <property type="entry name" value="MethylDNA_cys_MeTrfase_DNA-bd"/>
</dbReference>
<dbReference type="EC" id="2.1.1.63" evidence="3"/>
<name>A0A4Y8PHZ2_9BACT</name>
<evidence type="ECO:0000256" key="7">
    <source>
        <dbReference type="ARBA" id="ARBA00023204"/>
    </source>
</evidence>
<dbReference type="InterPro" id="IPR036217">
    <property type="entry name" value="MethylDNA_cys_MeTrfase_DNAb"/>
</dbReference>
<keyword evidence="7" id="KW-0234">DNA repair</keyword>
<keyword evidence="11" id="KW-1185">Reference proteome</keyword>
<comment type="catalytic activity">
    <reaction evidence="8">
        <text>a 6-O-methyl-2'-deoxyguanosine in DNA + L-cysteinyl-[protein] = S-methyl-L-cysteinyl-[protein] + a 2'-deoxyguanosine in DNA</text>
        <dbReference type="Rhea" id="RHEA:24000"/>
        <dbReference type="Rhea" id="RHEA-COMP:10131"/>
        <dbReference type="Rhea" id="RHEA-COMP:10132"/>
        <dbReference type="Rhea" id="RHEA-COMP:11367"/>
        <dbReference type="Rhea" id="RHEA-COMP:11368"/>
        <dbReference type="ChEBI" id="CHEBI:29950"/>
        <dbReference type="ChEBI" id="CHEBI:82612"/>
        <dbReference type="ChEBI" id="CHEBI:85445"/>
        <dbReference type="ChEBI" id="CHEBI:85448"/>
        <dbReference type="EC" id="2.1.1.63"/>
    </reaction>
</comment>
<comment type="similarity">
    <text evidence="2">Belongs to the MGMT family.</text>
</comment>
<keyword evidence="4 10" id="KW-0489">Methyltransferase</keyword>
<dbReference type="GO" id="GO:0032259">
    <property type="term" value="P:methylation"/>
    <property type="evidence" value="ECO:0007669"/>
    <property type="project" value="UniProtKB-KW"/>
</dbReference>
<dbReference type="PANTHER" id="PTHR10815">
    <property type="entry name" value="METHYLATED-DNA--PROTEIN-CYSTEINE METHYLTRANSFERASE"/>
    <property type="match status" value="1"/>
</dbReference>
<sequence>MDTLIPKKTGKPITLFCESAIGPVKIVLLEGLPTQLSLVEPLTPRLSQLIAESQRKFPLLYAQLYKTLVEGEIFGQQLRIEGISSFYKRVLERVKTIPKGTIKTYSELAKEVGSPRAVRAVGSALAKNPLPLLIPCHRVVKKNGCIGSFSMGGRVVKEKLLEKEGFVISKNHKIMLARQDI</sequence>
<dbReference type="PANTHER" id="PTHR10815:SF5">
    <property type="entry name" value="METHYLATED-DNA--PROTEIN-CYSTEINE METHYLTRANSFERASE"/>
    <property type="match status" value="1"/>
</dbReference>
<dbReference type="PROSITE" id="PS00374">
    <property type="entry name" value="MGMT"/>
    <property type="match status" value="1"/>
</dbReference>
<dbReference type="GO" id="GO:0006281">
    <property type="term" value="P:DNA repair"/>
    <property type="evidence" value="ECO:0007669"/>
    <property type="project" value="UniProtKB-KW"/>
</dbReference>
<gene>
    <name evidence="10" type="ORF">A7Q10_00125</name>
</gene>
<accession>A0A4Y8PHZ2</accession>
<organism evidence="10 11">
    <name type="scientific">Methylacidiphilum caldifontis</name>
    <dbReference type="NCBI Taxonomy" id="2795386"/>
    <lineage>
        <taxon>Bacteria</taxon>
        <taxon>Pseudomonadati</taxon>
        <taxon>Verrucomicrobiota</taxon>
        <taxon>Methylacidiphilae</taxon>
        <taxon>Methylacidiphilales</taxon>
        <taxon>Methylacidiphilaceae</taxon>
        <taxon>Methylacidiphilum (ex Ratnadevi et al. 2023)</taxon>
    </lineage>
</organism>
<dbReference type="CDD" id="cd06445">
    <property type="entry name" value="ATase"/>
    <property type="match status" value="1"/>
</dbReference>
<dbReference type="InterPro" id="IPR036388">
    <property type="entry name" value="WH-like_DNA-bd_sf"/>
</dbReference>
<dbReference type="AlphaFoldDB" id="A0A4Y8PHZ2"/>
<evidence type="ECO:0000256" key="2">
    <source>
        <dbReference type="ARBA" id="ARBA00008711"/>
    </source>
</evidence>
<dbReference type="GO" id="GO:0003908">
    <property type="term" value="F:methylated-DNA-[protein]-cysteine S-methyltransferase activity"/>
    <property type="evidence" value="ECO:0007669"/>
    <property type="project" value="UniProtKB-EC"/>
</dbReference>
<dbReference type="OrthoDB" id="9783680at2"/>
<comment type="caution">
    <text evidence="10">The sequence shown here is derived from an EMBL/GenBank/DDBJ whole genome shotgun (WGS) entry which is preliminary data.</text>
</comment>
<evidence type="ECO:0000256" key="8">
    <source>
        <dbReference type="ARBA" id="ARBA00049348"/>
    </source>
</evidence>
<dbReference type="Proteomes" id="UP000297713">
    <property type="component" value="Unassembled WGS sequence"/>
</dbReference>
<dbReference type="NCBIfam" id="TIGR00589">
    <property type="entry name" value="ogt"/>
    <property type="match status" value="1"/>
</dbReference>
<evidence type="ECO:0000256" key="4">
    <source>
        <dbReference type="ARBA" id="ARBA00022603"/>
    </source>
</evidence>
<feature type="domain" description="Methylated-DNA-[protein]-cysteine S-methyltransferase DNA binding" evidence="9">
    <location>
        <begin position="86"/>
        <end position="165"/>
    </location>
</feature>
<keyword evidence="5 10" id="KW-0808">Transferase</keyword>
<comment type="catalytic activity">
    <reaction evidence="1">
        <text>a 4-O-methyl-thymidine in DNA + L-cysteinyl-[protein] = a thymidine in DNA + S-methyl-L-cysteinyl-[protein]</text>
        <dbReference type="Rhea" id="RHEA:53428"/>
        <dbReference type="Rhea" id="RHEA-COMP:10131"/>
        <dbReference type="Rhea" id="RHEA-COMP:10132"/>
        <dbReference type="Rhea" id="RHEA-COMP:13555"/>
        <dbReference type="Rhea" id="RHEA-COMP:13556"/>
        <dbReference type="ChEBI" id="CHEBI:29950"/>
        <dbReference type="ChEBI" id="CHEBI:82612"/>
        <dbReference type="ChEBI" id="CHEBI:137386"/>
        <dbReference type="ChEBI" id="CHEBI:137387"/>
        <dbReference type="EC" id="2.1.1.63"/>
    </reaction>
</comment>
<dbReference type="InterPro" id="IPR001497">
    <property type="entry name" value="MethylDNA_cys_MeTrfase_AS"/>
</dbReference>
<protein>
    <recommendedName>
        <fullName evidence="3">methylated-DNA--[protein]-cysteine S-methyltransferase</fullName>
        <ecNumber evidence="3">2.1.1.63</ecNumber>
    </recommendedName>
</protein>
<dbReference type="FunFam" id="1.10.10.10:FF:000214">
    <property type="entry name" value="Methylated-DNA--protein-cysteine methyltransferase"/>
    <property type="match status" value="1"/>
</dbReference>
<evidence type="ECO:0000259" key="9">
    <source>
        <dbReference type="Pfam" id="PF01035"/>
    </source>
</evidence>
<dbReference type="EMBL" id="LXQC01000001">
    <property type="protein sequence ID" value="TFE73406.1"/>
    <property type="molecule type" value="Genomic_DNA"/>
</dbReference>
<evidence type="ECO:0000256" key="3">
    <source>
        <dbReference type="ARBA" id="ARBA00011918"/>
    </source>
</evidence>
<evidence type="ECO:0000256" key="5">
    <source>
        <dbReference type="ARBA" id="ARBA00022679"/>
    </source>
</evidence>
<evidence type="ECO:0000256" key="1">
    <source>
        <dbReference type="ARBA" id="ARBA00001286"/>
    </source>
</evidence>